<dbReference type="PANTHER" id="PTHR42085:SF6">
    <property type="entry name" value="F-BOX DOMAIN-CONTAINING PROTEIN"/>
    <property type="match status" value="1"/>
</dbReference>
<name>A0A8K0PD94_9PEZI</name>
<feature type="region of interest" description="Disordered" evidence="1">
    <location>
        <begin position="49"/>
        <end position="99"/>
    </location>
</feature>
<dbReference type="OrthoDB" id="3940757at2759"/>
<feature type="compositionally biased region" description="Acidic residues" evidence="1">
    <location>
        <begin position="75"/>
        <end position="99"/>
    </location>
</feature>
<evidence type="ECO:0000313" key="2">
    <source>
        <dbReference type="EMBL" id="KAG8627810.1"/>
    </source>
</evidence>
<sequence>MSDKQTRVCTWLTGARCKHRSFLDFPEDVRNKIYRHVGFTRYDEIQYDGAPEPQATLDKSQQGEQQNQSAHDNLEKDDEESEYDTDEESEYDSDEDPAEIEDRKLARLLRDPEVKGSVFGKISLMLCCKTMYHEILCMTYEHYDFTITHSPGAIRRMTPDSTALLASLTVELHLADGGQIPDHPAPDSLVNVPGPVGDQLQLSSPRTPQLLMGWLDALDHLGRHLTPGTLRLSFTCDVDSFALASAMVSPLLGLPLLQQCWLRLSALPNPDITRLLRCISRKCTGKFSLDECSFRYTELPRELHLLIMGYTDLVSPFEEIHWNPREGYHLRWSYNSGTHSDRLENNFDRAGWEKHDCWARTEEKCFCSRYHAAYSDECDCWQPPTNLFLVGKAFRRDAVEVFFRSNRFSILPFFPPRDHIGDKLVQDLSQPLPLRHFLRTTVPSIGLLHLRSLELVYGPMRMNDSLYAQLPGFYNRLADEAEFMIDHLRLDRLTLVLHMADLCPDSELVNTRDTIPDEVLKRVDKLYENVGRRLSKLKGLKCFYAFLAEPLRWQILIASGGLDVQDLIDDLKSAKEGDMERLVMGNDYKAEDHGKDEYIQSAWYCKNDGWDMD</sequence>
<dbReference type="AlphaFoldDB" id="A0A8K0PD94"/>
<comment type="caution">
    <text evidence="2">The sequence shown here is derived from an EMBL/GenBank/DDBJ whole genome shotgun (WGS) entry which is preliminary data.</text>
</comment>
<proteinExistence type="predicted"/>
<evidence type="ECO:0000256" key="1">
    <source>
        <dbReference type="SAM" id="MobiDB-lite"/>
    </source>
</evidence>
<accession>A0A8K0PD94</accession>
<dbReference type="InterPro" id="IPR038883">
    <property type="entry name" value="AN11006-like"/>
</dbReference>
<dbReference type="EMBL" id="JAESVG020000004">
    <property type="protein sequence ID" value="KAG8627810.1"/>
    <property type="molecule type" value="Genomic_DNA"/>
</dbReference>
<feature type="compositionally biased region" description="Polar residues" evidence="1">
    <location>
        <begin position="57"/>
        <end position="71"/>
    </location>
</feature>
<reference evidence="2" key="1">
    <citation type="submission" date="2021-07" db="EMBL/GenBank/DDBJ databases">
        <title>Elsinoe batatas strain:CRI-CJ2 Genome sequencing and assembly.</title>
        <authorList>
            <person name="Huang L."/>
        </authorList>
    </citation>
    <scope>NUCLEOTIDE SEQUENCE</scope>
    <source>
        <strain evidence="2">CRI-CJ2</strain>
    </source>
</reference>
<organism evidence="2 3">
    <name type="scientific">Elsinoe batatas</name>
    <dbReference type="NCBI Taxonomy" id="2601811"/>
    <lineage>
        <taxon>Eukaryota</taxon>
        <taxon>Fungi</taxon>
        <taxon>Dikarya</taxon>
        <taxon>Ascomycota</taxon>
        <taxon>Pezizomycotina</taxon>
        <taxon>Dothideomycetes</taxon>
        <taxon>Dothideomycetidae</taxon>
        <taxon>Myriangiales</taxon>
        <taxon>Elsinoaceae</taxon>
        <taxon>Elsinoe</taxon>
    </lineage>
</organism>
<dbReference type="PANTHER" id="PTHR42085">
    <property type="entry name" value="F-BOX DOMAIN-CONTAINING PROTEIN"/>
    <property type="match status" value="1"/>
</dbReference>
<dbReference type="Proteomes" id="UP000809789">
    <property type="component" value="Unassembled WGS sequence"/>
</dbReference>
<protein>
    <submittedName>
        <fullName evidence="2">Uncharacterized protein</fullName>
    </submittedName>
</protein>
<keyword evidence="3" id="KW-1185">Reference proteome</keyword>
<gene>
    <name evidence="2" type="ORF">KVT40_003683</name>
</gene>
<evidence type="ECO:0000313" key="3">
    <source>
        <dbReference type="Proteomes" id="UP000809789"/>
    </source>
</evidence>